<proteinExistence type="predicted"/>
<dbReference type="Proteomes" id="UP000299102">
    <property type="component" value="Unassembled WGS sequence"/>
</dbReference>
<dbReference type="AlphaFoldDB" id="A0A4C1X7N0"/>
<evidence type="ECO:0000313" key="2">
    <source>
        <dbReference type="Proteomes" id="UP000299102"/>
    </source>
</evidence>
<comment type="caution">
    <text evidence="1">The sequence shown here is derived from an EMBL/GenBank/DDBJ whole genome shotgun (WGS) entry which is preliminary data.</text>
</comment>
<gene>
    <name evidence="1" type="ORF">EVAR_30075_1</name>
</gene>
<keyword evidence="2" id="KW-1185">Reference proteome</keyword>
<accession>A0A4C1X7N0</accession>
<protein>
    <submittedName>
        <fullName evidence="1">Uncharacterized protein</fullName>
    </submittedName>
</protein>
<reference evidence="1 2" key="1">
    <citation type="journal article" date="2019" name="Commun. Biol.">
        <title>The bagworm genome reveals a unique fibroin gene that provides high tensile strength.</title>
        <authorList>
            <person name="Kono N."/>
            <person name="Nakamura H."/>
            <person name="Ohtoshi R."/>
            <person name="Tomita M."/>
            <person name="Numata K."/>
            <person name="Arakawa K."/>
        </authorList>
    </citation>
    <scope>NUCLEOTIDE SEQUENCE [LARGE SCALE GENOMIC DNA]</scope>
</reference>
<dbReference type="EMBL" id="BGZK01000771">
    <property type="protein sequence ID" value="GBP59806.1"/>
    <property type="molecule type" value="Genomic_DNA"/>
</dbReference>
<sequence length="138" mass="15042">MILPPMGSHNSRVVTGMLPGLLGVNTISNGRTEVGYELTFTEQKLNSESCYFTYFVRCGISGVEAAHAFASSKISHNISKPSAARRSTRVICRAKPFHGRFRAYLVKALTVLFYNIPFVVAPPAPPGAPCSARALRRL</sequence>
<organism evidence="1 2">
    <name type="scientific">Eumeta variegata</name>
    <name type="common">Bagworm moth</name>
    <name type="synonym">Eumeta japonica</name>
    <dbReference type="NCBI Taxonomy" id="151549"/>
    <lineage>
        <taxon>Eukaryota</taxon>
        <taxon>Metazoa</taxon>
        <taxon>Ecdysozoa</taxon>
        <taxon>Arthropoda</taxon>
        <taxon>Hexapoda</taxon>
        <taxon>Insecta</taxon>
        <taxon>Pterygota</taxon>
        <taxon>Neoptera</taxon>
        <taxon>Endopterygota</taxon>
        <taxon>Lepidoptera</taxon>
        <taxon>Glossata</taxon>
        <taxon>Ditrysia</taxon>
        <taxon>Tineoidea</taxon>
        <taxon>Psychidae</taxon>
        <taxon>Oiketicinae</taxon>
        <taxon>Eumeta</taxon>
    </lineage>
</organism>
<name>A0A4C1X7N0_EUMVA</name>
<evidence type="ECO:0000313" key="1">
    <source>
        <dbReference type="EMBL" id="GBP59806.1"/>
    </source>
</evidence>